<sequence>MFVEGFAPAHDWTQARAYREALIKFLNRDLPTVIQSQKERSAKNKPKPIAGYIIGTEYGLESGWHFHVTLFLNGDDHQNDVAIASTICWRWKNEITGGKGRYRNCNLDAKEGRYGDNVGVGMVHRHDLAKRGILNNVVTRYGSKGCYFAEAQTGSRDRLLNKGSWPKSKDPRKGGRPEKQRETQRGPLTQVFSEKKKRFFPMWTPSEASQPPVGY</sequence>
<proteinExistence type="predicted"/>
<evidence type="ECO:0000313" key="3">
    <source>
        <dbReference type="Proteomes" id="UP001367030"/>
    </source>
</evidence>
<feature type="compositionally biased region" description="Basic and acidic residues" evidence="1">
    <location>
        <begin position="167"/>
        <end position="184"/>
    </location>
</feature>
<reference evidence="2 3" key="1">
    <citation type="submission" date="2024-03" db="EMBL/GenBank/DDBJ databases">
        <title>Novel species of the genus Variovorax.</title>
        <authorList>
            <person name="Liu Q."/>
            <person name="Xin Y.-H."/>
        </authorList>
    </citation>
    <scope>NUCLEOTIDE SEQUENCE [LARGE SCALE GENOMIC DNA]</scope>
    <source>
        <strain evidence="2 3">KACC 18901</strain>
    </source>
</reference>
<evidence type="ECO:0008006" key="4">
    <source>
        <dbReference type="Google" id="ProtNLM"/>
    </source>
</evidence>
<evidence type="ECO:0000256" key="1">
    <source>
        <dbReference type="SAM" id="MobiDB-lite"/>
    </source>
</evidence>
<accession>A0ABU8XM41</accession>
<comment type="caution">
    <text evidence="2">The sequence shown here is derived from an EMBL/GenBank/DDBJ whole genome shotgun (WGS) entry which is preliminary data.</text>
</comment>
<evidence type="ECO:0000313" key="2">
    <source>
        <dbReference type="EMBL" id="MEJ8860119.1"/>
    </source>
</evidence>
<dbReference type="RefSeq" id="WP_340340146.1">
    <property type="nucleotide sequence ID" value="NZ_JBBKZS010000068.1"/>
</dbReference>
<dbReference type="EMBL" id="JBBKZS010000068">
    <property type="protein sequence ID" value="MEJ8860119.1"/>
    <property type="molecule type" value="Genomic_DNA"/>
</dbReference>
<name>A0ABU8XM41_9BURK</name>
<protein>
    <recommendedName>
        <fullName evidence="4">Inovirus Gp2 family protein</fullName>
    </recommendedName>
</protein>
<organism evidence="2 3">
    <name type="scientific">Variovorax robiniae</name>
    <dbReference type="NCBI Taxonomy" id="1836199"/>
    <lineage>
        <taxon>Bacteria</taxon>
        <taxon>Pseudomonadati</taxon>
        <taxon>Pseudomonadota</taxon>
        <taxon>Betaproteobacteria</taxon>
        <taxon>Burkholderiales</taxon>
        <taxon>Comamonadaceae</taxon>
        <taxon>Variovorax</taxon>
    </lineage>
</organism>
<feature type="region of interest" description="Disordered" evidence="1">
    <location>
        <begin position="158"/>
        <end position="215"/>
    </location>
</feature>
<keyword evidence="3" id="KW-1185">Reference proteome</keyword>
<gene>
    <name evidence="2" type="ORF">WKW79_36715</name>
</gene>
<dbReference type="Proteomes" id="UP001367030">
    <property type="component" value="Unassembled WGS sequence"/>
</dbReference>